<feature type="domain" description="(+)RNA virus helicase C-terminal" evidence="7">
    <location>
        <begin position="1396"/>
        <end position="1691"/>
    </location>
</feature>
<dbReference type="InterPro" id="IPR043502">
    <property type="entry name" value="DNA/RNA_pol_sf"/>
</dbReference>
<dbReference type="GO" id="GO:0003723">
    <property type="term" value="F:RNA binding"/>
    <property type="evidence" value="ECO:0007669"/>
    <property type="project" value="InterPro"/>
</dbReference>
<dbReference type="InterPro" id="IPR001788">
    <property type="entry name" value="RNA-dep_RNA_pol_alsuvir"/>
</dbReference>
<proteinExistence type="predicted"/>
<dbReference type="PROSITE" id="PS51743">
    <property type="entry name" value="ALPHAVIRUS_MT"/>
    <property type="match status" value="1"/>
</dbReference>
<evidence type="ECO:0000256" key="3">
    <source>
        <dbReference type="ARBA" id="ARBA00022840"/>
    </source>
</evidence>
<dbReference type="InterPro" id="IPR027417">
    <property type="entry name" value="P-loop_NTPase"/>
</dbReference>
<dbReference type="CDD" id="cd22744">
    <property type="entry name" value="OTU"/>
    <property type="match status" value="1"/>
</dbReference>
<dbReference type="GO" id="GO:0006396">
    <property type="term" value="P:RNA processing"/>
    <property type="evidence" value="ECO:0007669"/>
    <property type="project" value="InterPro"/>
</dbReference>
<dbReference type="GO" id="GO:0008174">
    <property type="term" value="F:mRNA methyltransferase activity"/>
    <property type="evidence" value="ECO:0007669"/>
    <property type="project" value="UniProtKB-UniRule"/>
</dbReference>
<keyword evidence="3" id="KW-0067">ATP-binding</keyword>
<gene>
    <name evidence="9" type="primary">1</name>
</gene>
<dbReference type="GO" id="GO:0006351">
    <property type="term" value="P:DNA-templated transcription"/>
    <property type="evidence" value="ECO:0007669"/>
    <property type="project" value="InterPro"/>
</dbReference>
<dbReference type="PROSITE" id="PS50802">
    <property type="entry name" value="OTU"/>
    <property type="match status" value="1"/>
</dbReference>
<dbReference type="InterPro" id="IPR002588">
    <property type="entry name" value="Alphavirus-like_MT_dom"/>
</dbReference>
<evidence type="ECO:0000259" key="6">
    <source>
        <dbReference type="PROSITE" id="PS50802"/>
    </source>
</evidence>
<name>A0A6F8QH60_9VIRU</name>
<dbReference type="PROSITE" id="PS51657">
    <property type="entry name" value="PSRV_HELICASE"/>
    <property type="match status" value="1"/>
</dbReference>
<evidence type="ECO:0000259" key="8">
    <source>
        <dbReference type="PROSITE" id="PS51743"/>
    </source>
</evidence>
<feature type="domain" description="OTU" evidence="6">
    <location>
        <begin position="624"/>
        <end position="760"/>
    </location>
</feature>
<dbReference type="InterPro" id="IPR003323">
    <property type="entry name" value="OTU_dom"/>
</dbReference>
<evidence type="ECO:0000313" key="9">
    <source>
        <dbReference type="EMBL" id="BBV14748.1"/>
    </source>
</evidence>
<feature type="domain" description="Alphavirus-like MT" evidence="8">
    <location>
        <begin position="111"/>
        <end position="320"/>
    </location>
</feature>
<evidence type="ECO:0000256" key="4">
    <source>
        <dbReference type="ARBA" id="ARBA00022953"/>
    </source>
</evidence>
<dbReference type="Gene3D" id="3.90.70.80">
    <property type="match status" value="1"/>
</dbReference>
<dbReference type="GO" id="GO:0003968">
    <property type="term" value="F:RNA-directed RNA polymerase activity"/>
    <property type="evidence" value="ECO:0007669"/>
    <property type="project" value="InterPro"/>
</dbReference>
<evidence type="ECO:0000259" key="5">
    <source>
        <dbReference type="PROSITE" id="PS50507"/>
    </source>
</evidence>
<evidence type="ECO:0000256" key="2">
    <source>
        <dbReference type="ARBA" id="ARBA00022695"/>
    </source>
</evidence>
<feature type="domain" description="RdRp catalytic" evidence="5">
    <location>
        <begin position="2175"/>
        <end position="2291"/>
    </location>
</feature>
<dbReference type="GO" id="GO:0016556">
    <property type="term" value="P:mRNA modification"/>
    <property type="evidence" value="ECO:0007669"/>
    <property type="project" value="InterPro"/>
</dbReference>
<protein>
    <submittedName>
        <fullName evidence="9">Replicase</fullName>
    </submittedName>
</protein>
<dbReference type="Pfam" id="PF00978">
    <property type="entry name" value="RdRP_2"/>
    <property type="match status" value="1"/>
</dbReference>
<keyword evidence="1" id="KW-0808">Transferase</keyword>
<dbReference type="EMBL" id="LC516836">
    <property type="protein sequence ID" value="BBV14748.1"/>
    <property type="molecule type" value="Genomic_RNA"/>
</dbReference>
<dbReference type="Gene3D" id="3.40.50.300">
    <property type="entry name" value="P-loop containing nucleotide triphosphate hydrolases"/>
    <property type="match status" value="2"/>
</dbReference>
<dbReference type="SUPFAM" id="SSF56672">
    <property type="entry name" value="DNA/RNA polymerases"/>
    <property type="match status" value="1"/>
</dbReference>
<evidence type="ECO:0000259" key="7">
    <source>
        <dbReference type="PROSITE" id="PS51657"/>
    </source>
</evidence>
<organism evidence="9">
    <name type="scientific">Barley aphid RNA virus 2</name>
    <dbReference type="NCBI Taxonomy" id="2703491"/>
    <lineage>
        <taxon>Viruses</taxon>
        <taxon>Riboviria</taxon>
    </lineage>
</organism>
<evidence type="ECO:0000256" key="1">
    <source>
        <dbReference type="ARBA" id="ARBA00022679"/>
    </source>
</evidence>
<dbReference type="GO" id="GO:0005524">
    <property type="term" value="F:ATP binding"/>
    <property type="evidence" value="ECO:0007669"/>
    <property type="project" value="UniProtKB-KW"/>
</dbReference>
<dbReference type="Pfam" id="PF01443">
    <property type="entry name" value="Viral_helicase1"/>
    <property type="match status" value="1"/>
</dbReference>
<keyword evidence="2" id="KW-0548">Nucleotidyltransferase</keyword>
<keyword evidence="4" id="KW-0693">Viral RNA replication</keyword>
<keyword evidence="3" id="KW-0547">Nucleotide-binding</keyword>
<reference evidence="9" key="1">
    <citation type="journal article" date="2020" name="Front. Microbiol.">
        <title>Virome analysis of aphid populations that infest the barley field: the discovery of two novel groups of nege/kita-like viruses and other novel RNA viruses.</title>
        <authorList>
            <person name="Kondo H."/>
            <person name="Fujita M."/>
            <person name="Hisano H."/>
            <person name="Hyodo K."/>
            <person name="Andika I.B."/>
            <person name="Suzuki N."/>
        </authorList>
    </citation>
    <scope>NUCLEOTIDE SEQUENCE</scope>
    <source>
        <strain evidence="9">03BaA3</strain>
    </source>
</reference>
<dbReference type="InterPro" id="IPR027351">
    <property type="entry name" value="(+)RNA_virus_helicase_core_dom"/>
</dbReference>
<dbReference type="SUPFAM" id="SSF52540">
    <property type="entry name" value="P-loop containing nucleoside triphosphate hydrolases"/>
    <property type="match status" value="1"/>
</dbReference>
<dbReference type="PROSITE" id="PS50507">
    <property type="entry name" value="RDRP_SSRNA_POS"/>
    <property type="match status" value="1"/>
</dbReference>
<sequence>MDPIGNDNVNVNGKTKVDNDINGKIDNDTLNYMCSRVGADVDDLLTQVFRASVTDPTSYHGIAIRNMCMDKIEKDAKKHARVALANVGISQAMSQDDQDLLKSLYPEYTIYFTNKSRETHGFAHASRILETSLVMQRLHYYAATKTAPHNVYLKDVGGSRLYHGLKGNTAVHVCAPILGQEDEIRRLKADLKLSSISNSGYRNDKVENSVKLMRAIGSHYCNNMAQKCNVRASGLMFIHSIYDMTMTDVADAMSIAGAKFGAGTVIFDPLIPMLKTGILSKLNVMWEKYDIKNVSYIKFSFLNDSQPAYIHSYKNYLNIFRTLYFTDSKKKYHYGFRLEDNRAGIQYFSIYRLSYNRIPRSNLTVDYYTFVKNDYYRISYYSILEDFSTLTKIKKIHMYVPTILWDQVYDSLYQQNDGAFTMSRAHELVMSYNRKTIICGQTVSHNVKLPSHMIDKVASAAYIRVYIDKYLSSKTLMYVLSDVDRVRKLTNVGYFSYLWHVIKEKFSELFVNHDMKSQEIITPYLAWDELSKLYRLPVEVNQAVTKITVSHMLPEIIQAQLDSNIYSDVDFVTEEITKLQPISKTPSCDSLSTTTDSDYKSLSDDDFTCPINNLEYDKYDKIPGRIIAVPGDGDCLFHSVIVAMSYLGLPHPTTPHEMRMQLASDISEDRTKYFGDTDDLVAYTDFMTDLTSDGRPTDYTTLVALAIYYGFSAEIYFNTEIIDMRNRLLKYTNGDNDNIVQVKFTISAGSVGHFEPIVDELVIKDCNDEHLSILQETQRSIDKVNDSIADDPTLQERFHVTLKLADEYDSASSVKYIMNEFGICKFPVFIVTNTSTICGAFDDLTGNITLISKSEIEWKHKNASKSVLSSDDIDRFVECISDSHRLLVLNLTPTTMCDDDDETVVVLKKVFNVMTLNSDMIIRTGIVSDLNMMKHLSYISTLFDEKYYTYGMSEGTTTPIRYLVCVNMKKKYDVYAHERYVDSDLSRTDCAFIYEELCRFNMHVDALRMLYDNKAISYVSDSDYESYSAAINSIKKGGGQFVAADMMRHMLNVQRLIDSNLEKDQQRLFDAILKEYMEHIDNTIHNVVDMYVRLRSGANKFVDVMKKMYPTRIADVYAVTTSVLDIKCACFRKSFVPNVNGLYIPSCDCDVILYQLADGYMTQFKKNKYFVKSTVVTKKVHRAYPTKVEAKHKYIDHTSLQSFKIRYLDNIYKNFYLSKSIETEIVESIKRTVIDTRCDNNTNVNEKSLDTDETSSQSDNNMTLAYALHEALKKTVVPEPKMEKHEIFSTNNQINALKNSFVEMVNIWKYTHAHHESELKLVLNVAKGTSDINNLSNWVETRSDNVHVKLKNVWIPSKPTIDYMYVYNEYGFQRSDANKSDLYVVADYTEKKFEPVFLYKTQHIFDNLHKMSMNVKFEFISGVPGCGKTHYIMTHHSDTDLVLSATKAGALEFQDRAGKLKKPNIKQRYKTVYSYLYNDSTEFKTVYIDEAMMLHPGMIFSIAVLSKCKTIHMIGDHMQIPYYTRVDYPSRYHRFTDVFKITKELTTSYRCPQDVADYMKKYYKNFSSKSKTVKSLTRLYVSGKAEIPTGYDVYLTFTQSDKQMIQTDMNNVYTIHEYQGKQAKAVCLFRGSPTPIKVYDSKEHHIVALTRHTVKFVYASVVMDQLYDSLGDYKGAGFDSGVEYVTDNIMRMIKTMPLLYFDTGMKFGVHRDIATFVDSLQHEATYNDKINKNFKIKKYVGKQNVYVVVYKQKMTAQLLKKTFDLLVDIIDSNTKRMNSFITVDTFSEIIDWRYFVEIVEKKNFSIKVSDEKRRLDKYRLADVVKRYHDITYGDDDFYDDKYEELIMKRKNVMPECCVLVYTDMNVKFSNMTKYGVTFLDNNTITCVLDDNIYSNVAILTKHKHKTVARTIEGKNIKNFRSINALMQYYMNNDPSNDIYNLQDFINVMLPDAYDIRTDMDVMMVANSDMSVYLQNATFDASSMHKPMRFFDGVKPVLNTAMSPPRPSNSLKELVKAIEKRNCAVPKIQVTMNVWAKATELFKKMIRIVYDETVHDDIVLTNDSLQQWLDTQNSNISNLIKYTHYNNLEVNKYSLTIKKNSKPALDMSCVNTYASLQTVVFTPKDFNTLFCPMFKIMKKRMIETMNEKFLMYTDMPPDKFSEILTKRFSNYILQSYHSLEFDVSKYDKSQNLLHLIVDCMIMKHFGIPECFVSMWFFGHCNTKLYDPCNRFYCDVFFQRKSGDPSTWLLNTQQILTMIVNCIPDHCWEQIFLVIASGDDSEIFSYDKLQIQHNRFSDVFNYEVKIYDRYTSFYFCSKFLIITEERVYMLPDIYKLIKKLGRHDMKNREHVLSFRNSVLDSIKDFKVGTDVMLNYERSIIDRYKFNGTISIDLVYQSLCNIVYDASNFERLFIPNDDYYRTGYGQISDL</sequence>
<accession>A0A6F8QH60</accession>
<dbReference type="GO" id="GO:0039694">
    <property type="term" value="P:viral RNA genome replication"/>
    <property type="evidence" value="ECO:0007669"/>
    <property type="project" value="InterPro"/>
</dbReference>
<dbReference type="InterPro" id="IPR007094">
    <property type="entry name" value="RNA-dir_pol_PSvirus"/>
</dbReference>